<evidence type="ECO:0000259" key="2">
    <source>
        <dbReference type="Pfam" id="PF25917"/>
    </source>
</evidence>
<reference evidence="3 4" key="1">
    <citation type="submission" date="2019-07" db="EMBL/GenBank/DDBJ databases">
        <title>Aquicoccus porphyridii gen. nov., sp. nov., isolated from a small marine red alga, Porphyridium marinum.</title>
        <authorList>
            <person name="Liu L."/>
        </authorList>
    </citation>
    <scope>NUCLEOTIDE SEQUENCE [LARGE SCALE GENOMIC DNA]</scope>
    <source>
        <strain evidence="3 4">L1 8-17</strain>
    </source>
</reference>
<dbReference type="PANTHER" id="PTHR30469">
    <property type="entry name" value="MULTIDRUG RESISTANCE PROTEIN MDTA"/>
    <property type="match status" value="1"/>
</dbReference>
<dbReference type="Gene3D" id="1.10.287.470">
    <property type="entry name" value="Helix hairpin bin"/>
    <property type="match status" value="1"/>
</dbReference>
<keyword evidence="1" id="KW-0175">Coiled coil</keyword>
<dbReference type="Pfam" id="PF25917">
    <property type="entry name" value="BSH_RND"/>
    <property type="match status" value="1"/>
</dbReference>
<dbReference type="Gene3D" id="2.40.50.100">
    <property type="match status" value="1"/>
</dbReference>
<sequence length="485" mass="52459">MRFLRQSLTGLFLFSLALGVLFYAGYTLQQAVEARMAREARVPQSREREFAVRVMRAEAGRVAPVLTSYGEVKSSRTLDIRAAVGGRVIELSDDFVEGGHVQEGALLVRIDPADAQDARDRAASDLEDARAEARDAARGLDLARDELAAAEEQVVLRERALQRQIDLRQRGVGTDAAVETAELAASAARAAVLTRRQAIAQAEARVDNAETRKARARIALGEAERRLADMEIHAGFTGTLSGVNLVEGGLVSANTLLAELVDETALEVAFRVSTRDYVRLLGDEGRLRRAPVRAILDVFGIDVTAQGQLVRDSAAVGEGQTGRLLFARLDGAREFKPGDFVTVEIVEPPLDGVIVLPSGALGSAGDVLALDDEGRLERVEVELLRRQGDEIVIRAEGLAGREVVTHRTPLLGPGIKVRPLRSGPAEALSEPEMLELSEERRARLVAFVEDNGRMPEAVKSRILAELAQPKVPAETVTRIEARMGG</sequence>
<dbReference type="GO" id="GO:1990281">
    <property type="term" value="C:efflux pump complex"/>
    <property type="evidence" value="ECO:0007669"/>
    <property type="project" value="TreeGrafter"/>
</dbReference>
<evidence type="ECO:0000313" key="4">
    <source>
        <dbReference type="Proteomes" id="UP000325291"/>
    </source>
</evidence>
<dbReference type="RefSeq" id="WP_111367743.1">
    <property type="nucleotide sequence ID" value="NZ_VINQ01000015.1"/>
</dbReference>
<feature type="domain" description="Multidrug resistance protein MdtA-like barrel-sandwich hybrid" evidence="2">
    <location>
        <begin position="76"/>
        <end position="258"/>
    </location>
</feature>
<dbReference type="InterPro" id="IPR058625">
    <property type="entry name" value="MdtA-like_BSH"/>
</dbReference>
<protein>
    <submittedName>
        <fullName evidence="3">Efflux transporter periplasmic adaptor subunit</fullName>
    </submittedName>
</protein>
<organism evidence="3 4">
    <name type="scientific">Aquicoccus porphyridii</name>
    <dbReference type="NCBI Taxonomy" id="1852029"/>
    <lineage>
        <taxon>Bacteria</taxon>
        <taxon>Pseudomonadati</taxon>
        <taxon>Pseudomonadota</taxon>
        <taxon>Alphaproteobacteria</taxon>
        <taxon>Rhodobacterales</taxon>
        <taxon>Paracoccaceae</taxon>
        <taxon>Aquicoccus</taxon>
    </lineage>
</organism>
<dbReference type="Gene3D" id="2.40.420.20">
    <property type="match status" value="1"/>
</dbReference>
<dbReference type="GO" id="GO:0015562">
    <property type="term" value="F:efflux transmembrane transporter activity"/>
    <property type="evidence" value="ECO:0007669"/>
    <property type="project" value="TreeGrafter"/>
</dbReference>
<gene>
    <name evidence="3" type="ORF">FLO80_16480</name>
</gene>
<keyword evidence="4" id="KW-1185">Reference proteome</keyword>
<dbReference type="EMBL" id="VINQ01000015">
    <property type="protein sequence ID" value="KAA0912207.1"/>
    <property type="molecule type" value="Genomic_DNA"/>
</dbReference>
<proteinExistence type="predicted"/>
<feature type="coiled-coil region" evidence="1">
    <location>
        <begin position="126"/>
        <end position="160"/>
    </location>
</feature>
<comment type="caution">
    <text evidence="3">The sequence shown here is derived from an EMBL/GenBank/DDBJ whole genome shotgun (WGS) entry which is preliminary data.</text>
</comment>
<evidence type="ECO:0000313" key="3">
    <source>
        <dbReference type="EMBL" id="KAA0912207.1"/>
    </source>
</evidence>
<feature type="coiled-coil region" evidence="1">
    <location>
        <begin position="199"/>
        <end position="233"/>
    </location>
</feature>
<dbReference type="SUPFAM" id="SSF111369">
    <property type="entry name" value="HlyD-like secretion proteins"/>
    <property type="match status" value="1"/>
</dbReference>
<accession>A0A5A9Z4U8</accession>
<evidence type="ECO:0000256" key="1">
    <source>
        <dbReference type="SAM" id="Coils"/>
    </source>
</evidence>
<name>A0A5A9Z4U8_9RHOB</name>
<dbReference type="Gene3D" id="2.40.30.170">
    <property type="match status" value="1"/>
</dbReference>
<dbReference type="AlphaFoldDB" id="A0A5A9Z4U8"/>
<dbReference type="Proteomes" id="UP000325291">
    <property type="component" value="Unassembled WGS sequence"/>
</dbReference>